<proteinExistence type="predicted"/>
<evidence type="ECO:0000256" key="1">
    <source>
        <dbReference type="SAM" id="MobiDB-lite"/>
    </source>
</evidence>
<reference evidence="2" key="1">
    <citation type="journal article" date="2020" name="Nat. Commun.">
        <title>Large-scale genome sequencing of mycorrhizal fungi provides insights into the early evolution of symbiotic traits.</title>
        <authorList>
            <person name="Miyauchi S."/>
            <person name="Kiss E."/>
            <person name="Kuo A."/>
            <person name="Drula E."/>
            <person name="Kohler A."/>
            <person name="Sanchez-Garcia M."/>
            <person name="Morin E."/>
            <person name="Andreopoulos B."/>
            <person name="Barry K.W."/>
            <person name="Bonito G."/>
            <person name="Buee M."/>
            <person name="Carver A."/>
            <person name="Chen C."/>
            <person name="Cichocki N."/>
            <person name="Clum A."/>
            <person name="Culley D."/>
            <person name="Crous P.W."/>
            <person name="Fauchery L."/>
            <person name="Girlanda M."/>
            <person name="Hayes R.D."/>
            <person name="Keri Z."/>
            <person name="LaButti K."/>
            <person name="Lipzen A."/>
            <person name="Lombard V."/>
            <person name="Magnuson J."/>
            <person name="Maillard F."/>
            <person name="Murat C."/>
            <person name="Nolan M."/>
            <person name="Ohm R.A."/>
            <person name="Pangilinan J."/>
            <person name="Pereira M.F."/>
            <person name="Perotto S."/>
            <person name="Peter M."/>
            <person name="Pfister S."/>
            <person name="Riley R."/>
            <person name="Sitrit Y."/>
            <person name="Stielow J.B."/>
            <person name="Szollosi G."/>
            <person name="Zifcakova L."/>
            <person name="Stursova M."/>
            <person name="Spatafora J.W."/>
            <person name="Tedersoo L."/>
            <person name="Vaario L.M."/>
            <person name="Yamada A."/>
            <person name="Yan M."/>
            <person name="Wang P."/>
            <person name="Xu J."/>
            <person name="Bruns T."/>
            <person name="Baldrian P."/>
            <person name="Vilgalys R."/>
            <person name="Dunand C."/>
            <person name="Henrissat B."/>
            <person name="Grigoriev I.V."/>
            <person name="Hibbett D."/>
            <person name="Nagy L.G."/>
            <person name="Martin F.M."/>
        </authorList>
    </citation>
    <scope>NUCLEOTIDE SEQUENCE</scope>
    <source>
        <strain evidence="2">UP504</strain>
    </source>
</reference>
<accession>A0A9P6AUC7</accession>
<feature type="region of interest" description="Disordered" evidence="1">
    <location>
        <begin position="108"/>
        <end position="136"/>
    </location>
</feature>
<dbReference type="Proteomes" id="UP000886523">
    <property type="component" value="Unassembled WGS sequence"/>
</dbReference>
<sequence>MLYVAEEAVRQYIKKCNRPYGAGAFAIRVLSNSLHFPWTYPHGADVSANIKKAGPKLATQKILLALTEKSEITQKSYGAFVSSHSFTLPSGACLRLILLATLECKQSDEDDTPTEKADELQKEVDQSKEENKGLTTSNRLLTKDMPSILVQTFLPGSLVSTVLRTNSLPALISTLRSSLEGLDGVLAPYRISFADAPIPETKDVGRLDADWARWREPWKKRKKIFKELHCFIRITPRAFVVLMLDMIWSSITEHLSLPDASELAESLGIGFDSEEHEALERGPLCQPPARHRAGTTGKTTKH</sequence>
<comment type="caution">
    <text evidence="2">The sequence shown here is derived from an EMBL/GenBank/DDBJ whole genome shotgun (WGS) entry which is preliminary data.</text>
</comment>
<feature type="region of interest" description="Disordered" evidence="1">
    <location>
        <begin position="280"/>
        <end position="302"/>
    </location>
</feature>
<evidence type="ECO:0000313" key="3">
    <source>
        <dbReference type="Proteomes" id="UP000886523"/>
    </source>
</evidence>
<gene>
    <name evidence="2" type="ORF">BS47DRAFT_1486653</name>
</gene>
<keyword evidence="3" id="KW-1185">Reference proteome</keyword>
<dbReference type="InterPro" id="IPR036388">
    <property type="entry name" value="WH-like_DNA-bd_sf"/>
</dbReference>
<feature type="compositionally biased region" description="Basic and acidic residues" evidence="1">
    <location>
        <begin position="113"/>
        <end position="132"/>
    </location>
</feature>
<organism evidence="2 3">
    <name type="scientific">Hydnum rufescens UP504</name>
    <dbReference type="NCBI Taxonomy" id="1448309"/>
    <lineage>
        <taxon>Eukaryota</taxon>
        <taxon>Fungi</taxon>
        <taxon>Dikarya</taxon>
        <taxon>Basidiomycota</taxon>
        <taxon>Agaricomycotina</taxon>
        <taxon>Agaricomycetes</taxon>
        <taxon>Cantharellales</taxon>
        <taxon>Hydnaceae</taxon>
        <taxon>Hydnum</taxon>
    </lineage>
</organism>
<dbReference type="AlphaFoldDB" id="A0A9P6AUC7"/>
<protein>
    <submittedName>
        <fullName evidence="2">Uncharacterized protein</fullName>
    </submittedName>
</protein>
<evidence type="ECO:0000313" key="2">
    <source>
        <dbReference type="EMBL" id="KAF9511844.1"/>
    </source>
</evidence>
<name>A0A9P6AUC7_9AGAM</name>
<feature type="compositionally biased region" description="Basic residues" evidence="1">
    <location>
        <begin position="289"/>
        <end position="302"/>
    </location>
</feature>
<dbReference type="Gene3D" id="1.10.10.10">
    <property type="entry name" value="Winged helix-like DNA-binding domain superfamily/Winged helix DNA-binding domain"/>
    <property type="match status" value="1"/>
</dbReference>
<dbReference type="EMBL" id="MU128995">
    <property type="protein sequence ID" value="KAF9511844.1"/>
    <property type="molecule type" value="Genomic_DNA"/>
</dbReference>
<dbReference type="OrthoDB" id="272266at2759"/>